<organism evidence="12">
    <name type="scientific">candidate division WOR-3 bacterium</name>
    <dbReference type="NCBI Taxonomy" id="2052148"/>
    <lineage>
        <taxon>Bacteria</taxon>
        <taxon>Bacteria division WOR-3</taxon>
    </lineage>
</organism>
<evidence type="ECO:0000256" key="5">
    <source>
        <dbReference type="ARBA" id="ARBA00022691"/>
    </source>
</evidence>
<keyword evidence="10" id="KW-0456">Lyase</keyword>
<comment type="similarity">
    <text evidence="3">Belongs to the radical SAM superfamily. NifB family.</text>
</comment>
<proteinExistence type="inferred from homology"/>
<dbReference type="PANTHER" id="PTHR43787:SF13">
    <property type="entry name" value="FEMO COFACTOR BIOSYNTHESIS PROTEIN NIFB"/>
    <property type="match status" value="1"/>
</dbReference>
<evidence type="ECO:0000256" key="9">
    <source>
        <dbReference type="ARBA" id="ARBA00023231"/>
    </source>
</evidence>
<dbReference type="GO" id="GO:0051539">
    <property type="term" value="F:4 iron, 4 sulfur cluster binding"/>
    <property type="evidence" value="ECO:0007669"/>
    <property type="project" value="UniProtKB-KW"/>
</dbReference>
<keyword evidence="5" id="KW-0949">S-adenosyl-L-methionine</keyword>
<evidence type="ECO:0000256" key="3">
    <source>
        <dbReference type="ARBA" id="ARBA00006804"/>
    </source>
</evidence>
<evidence type="ECO:0000256" key="8">
    <source>
        <dbReference type="ARBA" id="ARBA00023014"/>
    </source>
</evidence>
<evidence type="ECO:0000313" key="12">
    <source>
        <dbReference type="EMBL" id="HHS51985.1"/>
    </source>
</evidence>
<keyword evidence="4" id="KW-0004">4Fe-4S</keyword>
<reference evidence="12" key="1">
    <citation type="journal article" date="2020" name="mSystems">
        <title>Genome- and Community-Level Interaction Insights into Carbon Utilization and Element Cycling Functions of Hydrothermarchaeota in Hydrothermal Sediment.</title>
        <authorList>
            <person name="Zhou Z."/>
            <person name="Liu Y."/>
            <person name="Xu W."/>
            <person name="Pan J."/>
            <person name="Luo Z.H."/>
            <person name="Li M."/>
        </authorList>
    </citation>
    <scope>NUCLEOTIDE SEQUENCE [LARGE SCALE GENOMIC DNA]</scope>
    <source>
        <strain evidence="12">SpSt-876</strain>
    </source>
</reference>
<keyword evidence="8" id="KW-0411">Iron-sulfur</keyword>
<dbReference type="SUPFAM" id="SSF102114">
    <property type="entry name" value="Radical SAM enzymes"/>
    <property type="match status" value="1"/>
</dbReference>
<dbReference type="PANTHER" id="PTHR43787">
    <property type="entry name" value="FEMO COFACTOR BIOSYNTHESIS PROTEIN NIFB-RELATED"/>
    <property type="match status" value="1"/>
</dbReference>
<dbReference type="CDD" id="cd01335">
    <property type="entry name" value="Radical_SAM"/>
    <property type="match status" value="1"/>
</dbReference>
<name>A0A7C6A8T1_UNCW3</name>
<dbReference type="GO" id="GO:0016829">
    <property type="term" value="F:lyase activity"/>
    <property type="evidence" value="ECO:0007669"/>
    <property type="project" value="UniProtKB-KW"/>
</dbReference>
<evidence type="ECO:0000256" key="4">
    <source>
        <dbReference type="ARBA" id="ARBA00022485"/>
    </source>
</evidence>
<dbReference type="PROSITE" id="PS51918">
    <property type="entry name" value="RADICAL_SAM"/>
    <property type="match status" value="1"/>
</dbReference>
<keyword evidence="6" id="KW-0479">Metal-binding</keyword>
<comment type="pathway">
    <text evidence="2">Cofactor biosynthesis; Fe-Mo cofactor biosynthesis.</text>
</comment>
<dbReference type="EMBL" id="DTLI01000099">
    <property type="protein sequence ID" value="HHS51985.1"/>
    <property type="molecule type" value="Genomic_DNA"/>
</dbReference>
<evidence type="ECO:0000256" key="7">
    <source>
        <dbReference type="ARBA" id="ARBA00023004"/>
    </source>
</evidence>
<dbReference type="InterPro" id="IPR007197">
    <property type="entry name" value="rSAM"/>
</dbReference>
<evidence type="ECO:0000256" key="6">
    <source>
        <dbReference type="ARBA" id="ARBA00022723"/>
    </source>
</evidence>
<gene>
    <name evidence="12" type="ORF">ENW73_03825</name>
</gene>
<dbReference type="GO" id="GO:0046872">
    <property type="term" value="F:metal ion binding"/>
    <property type="evidence" value="ECO:0007669"/>
    <property type="project" value="UniProtKB-KW"/>
</dbReference>
<evidence type="ECO:0000259" key="11">
    <source>
        <dbReference type="PROSITE" id="PS51918"/>
    </source>
</evidence>
<dbReference type="Gene3D" id="3.20.20.70">
    <property type="entry name" value="Aldolase class I"/>
    <property type="match status" value="1"/>
</dbReference>
<comment type="cofactor">
    <cofactor evidence="1">
        <name>[4Fe-4S] cluster</name>
        <dbReference type="ChEBI" id="CHEBI:49883"/>
    </cofactor>
</comment>
<dbReference type="InterPro" id="IPR058240">
    <property type="entry name" value="rSAM_sf"/>
</dbReference>
<keyword evidence="7" id="KW-0408">Iron</keyword>
<protein>
    <submittedName>
        <fullName evidence="12">Radical SAM protein</fullName>
    </submittedName>
</protein>
<evidence type="ECO:0000256" key="10">
    <source>
        <dbReference type="ARBA" id="ARBA00023239"/>
    </source>
</evidence>
<dbReference type="SFLD" id="SFLDG01067">
    <property type="entry name" value="SPASM/twitch_domain_containing"/>
    <property type="match status" value="1"/>
</dbReference>
<feature type="domain" description="Radical SAM core" evidence="11">
    <location>
        <begin position="31"/>
        <end position="252"/>
    </location>
</feature>
<dbReference type="InterPro" id="IPR013785">
    <property type="entry name" value="Aldolase_TIM"/>
</dbReference>
<evidence type="ECO:0000256" key="1">
    <source>
        <dbReference type="ARBA" id="ARBA00001966"/>
    </source>
</evidence>
<keyword evidence="9" id="KW-0535">Nitrogen fixation</keyword>
<dbReference type="AlphaFoldDB" id="A0A7C6A8T1"/>
<accession>A0A7C6A8T1</accession>
<dbReference type="Pfam" id="PF04055">
    <property type="entry name" value="Radical_SAM"/>
    <property type="match status" value="1"/>
</dbReference>
<evidence type="ECO:0000256" key="2">
    <source>
        <dbReference type="ARBA" id="ARBA00005155"/>
    </source>
</evidence>
<comment type="caution">
    <text evidence="12">The sequence shown here is derived from an EMBL/GenBank/DDBJ whole genome shotgun (WGS) entry which is preliminary data.</text>
</comment>
<sequence>MAVDFDPRAKALKIKPLVIDGDKRKYYRIARPGRWYGGIATADCVGCNLNCVFCWSNEPRDNPEKIGKFYSPNDVFFNLTHCAQKHHYKLLRISGNEPTLHKEHLLQILERVEKSGYHFILETNGTLIDETFARDLKGFRSLEVRVSLKGTTNEEFGKLTEANPFGFDWQIQGLANLVKYNVRCHPAVMLSFSPKSNLERLKNRLKKIKPKLSEMIEEEYIFLYPHVVKKLKQKGLKPLLAFSPNNIPQEFI</sequence>
<dbReference type="SFLD" id="SFLDS00029">
    <property type="entry name" value="Radical_SAM"/>
    <property type="match status" value="1"/>
</dbReference>